<name>A0ABU7CS94_9TELE</name>
<dbReference type="EMBL" id="JAHUTJ010004099">
    <property type="protein sequence ID" value="MED6265818.1"/>
    <property type="molecule type" value="Genomic_DNA"/>
</dbReference>
<accession>A0ABU7CS94</accession>
<protein>
    <submittedName>
        <fullName evidence="1">Uncharacterized protein</fullName>
    </submittedName>
</protein>
<dbReference type="Proteomes" id="UP001352852">
    <property type="component" value="Unassembled WGS sequence"/>
</dbReference>
<organism evidence="1 2">
    <name type="scientific">Characodon lateralis</name>
    <dbReference type="NCBI Taxonomy" id="208331"/>
    <lineage>
        <taxon>Eukaryota</taxon>
        <taxon>Metazoa</taxon>
        <taxon>Chordata</taxon>
        <taxon>Craniata</taxon>
        <taxon>Vertebrata</taxon>
        <taxon>Euteleostomi</taxon>
        <taxon>Actinopterygii</taxon>
        <taxon>Neopterygii</taxon>
        <taxon>Teleostei</taxon>
        <taxon>Neoteleostei</taxon>
        <taxon>Acanthomorphata</taxon>
        <taxon>Ovalentaria</taxon>
        <taxon>Atherinomorphae</taxon>
        <taxon>Cyprinodontiformes</taxon>
        <taxon>Goodeidae</taxon>
        <taxon>Characodon</taxon>
    </lineage>
</organism>
<keyword evidence="2" id="KW-1185">Reference proteome</keyword>
<proteinExistence type="predicted"/>
<comment type="caution">
    <text evidence="1">The sequence shown here is derived from an EMBL/GenBank/DDBJ whole genome shotgun (WGS) entry which is preliminary data.</text>
</comment>
<reference evidence="1 2" key="1">
    <citation type="submission" date="2021-06" db="EMBL/GenBank/DDBJ databases">
        <authorList>
            <person name="Palmer J.M."/>
        </authorList>
    </citation>
    <scope>NUCLEOTIDE SEQUENCE [LARGE SCALE GENOMIC DNA]</scope>
    <source>
        <strain evidence="1 2">CL_MEX2019</strain>
        <tissue evidence="1">Muscle</tissue>
    </source>
</reference>
<evidence type="ECO:0000313" key="2">
    <source>
        <dbReference type="Proteomes" id="UP001352852"/>
    </source>
</evidence>
<evidence type="ECO:0000313" key="1">
    <source>
        <dbReference type="EMBL" id="MED6265818.1"/>
    </source>
</evidence>
<sequence length="104" mass="12081">MNLFQSILHIFSSGAKKHTGCIKCGSFWLFSPCQRGRELQKTTAVVQYETMTQIWSHSQLLFPHFREVVQRLHVGQLLLKSVSHTYKTNSVKSLDENQLYIQQL</sequence>
<gene>
    <name evidence="1" type="ORF">CHARACLAT_029291</name>
</gene>